<keyword evidence="6 7" id="KW-0472">Membrane</keyword>
<dbReference type="InterPro" id="IPR000045">
    <property type="entry name" value="Prepilin_IV_endopep_pep"/>
</dbReference>
<evidence type="ECO:0000256" key="6">
    <source>
        <dbReference type="ARBA" id="ARBA00023136"/>
    </source>
</evidence>
<evidence type="ECO:0000313" key="10">
    <source>
        <dbReference type="EMBL" id="MBD8025346.1"/>
    </source>
</evidence>
<keyword evidence="4 7" id="KW-0812">Transmembrane</keyword>
<feature type="domain" description="Prepilin type IV endopeptidase peptidase" evidence="8">
    <location>
        <begin position="104"/>
        <end position="208"/>
    </location>
</feature>
<sequence>MEISFVVFPFIIGLVFGSFFNVVGLRVPKNESIVAPPSHCSKCKRRLTSLDLIPVVSYLCLRGKCRTCGMKISPLYLWIELLTGMLYAMATYKIGFTPELAVVLLFISLLIIIVVSDIVYMIIPDKILLFFLPFLILGRILEPLDPWWDSVLGAMIGFGMLYFIAVMSKGGVGGGDIKLLFLIGLVLGWMNTILTLFLASVIGLLTGIIVLKIRGEGKKTPFPFGPAIAISAIFVYFYGEKIIYWYIGNL</sequence>
<dbReference type="PANTHER" id="PTHR30487">
    <property type="entry name" value="TYPE 4 PREPILIN-LIKE PROTEINS LEADER PEPTIDE-PROCESSING ENZYME"/>
    <property type="match status" value="1"/>
</dbReference>
<gene>
    <name evidence="10" type="ORF">H9636_01630</name>
</gene>
<keyword evidence="5 7" id="KW-1133">Transmembrane helix</keyword>
<dbReference type="PANTHER" id="PTHR30487:SF0">
    <property type="entry name" value="PREPILIN LEADER PEPTIDASE_N-METHYLTRANSFERASE-RELATED"/>
    <property type="match status" value="1"/>
</dbReference>
<evidence type="ECO:0000256" key="1">
    <source>
        <dbReference type="ARBA" id="ARBA00004651"/>
    </source>
</evidence>
<dbReference type="Proteomes" id="UP000640930">
    <property type="component" value="Unassembled WGS sequence"/>
</dbReference>
<feature type="transmembrane region" description="Helical" evidence="7">
    <location>
        <begin position="75"/>
        <end position="94"/>
    </location>
</feature>
<feature type="transmembrane region" description="Helical" evidence="7">
    <location>
        <begin position="100"/>
        <end position="120"/>
    </location>
</feature>
<dbReference type="Pfam" id="PF06750">
    <property type="entry name" value="A24_N_bact"/>
    <property type="match status" value="1"/>
</dbReference>
<dbReference type="InterPro" id="IPR010627">
    <property type="entry name" value="Prepilin_pept_A24_N"/>
</dbReference>
<comment type="subcellular location">
    <subcellularLocation>
        <location evidence="1">Cell membrane</location>
        <topology evidence="1">Multi-pass membrane protein</topology>
    </subcellularLocation>
</comment>
<feature type="transmembrane region" description="Helical" evidence="7">
    <location>
        <begin position="127"/>
        <end position="144"/>
    </location>
</feature>
<accession>A0ABR8X8W0</accession>
<keyword evidence="11" id="KW-1185">Reference proteome</keyword>
<keyword evidence="3" id="KW-1003">Cell membrane</keyword>
<organism evidence="10 11">
    <name type="scientific">Ureibacillus galli</name>
    <dbReference type="NCBI Taxonomy" id="2762222"/>
    <lineage>
        <taxon>Bacteria</taxon>
        <taxon>Bacillati</taxon>
        <taxon>Bacillota</taxon>
        <taxon>Bacilli</taxon>
        <taxon>Bacillales</taxon>
        <taxon>Caryophanaceae</taxon>
        <taxon>Ureibacillus</taxon>
    </lineage>
</organism>
<evidence type="ECO:0000259" key="9">
    <source>
        <dbReference type="Pfam" id="PF06750"/>
    </source>
</evidence>
<evidence type="ECO:0000256" key="4">
    <source>
        <dbReference type="ARBA" id="ARBA00022692"/>
    </source>
</evidence>
<name>A0ABR8X8W0_9BACL</name>
<evidence type="ECO:0000256" key="7">
    <source>
        <dbReference type="SAM" id="Phobius"/>
    </source>
</evidence>
<dbReference type="Gene3D" id="1.20.120.1220">
    <property type="match status" value="1"/>
</dbReference>
<proteinExistence type="inferred from homology"/>
<evidence type="ECO:0000259" key="8">
    <source>
        <dbReference type="Pfam" id="PF01478"/>
    </source>
</evidence>
<evidence type="ECO:0000313" key="11">
    <source>
        <dbReference type="Proteomes" id="UP000640930"/>
    </source>
</evidence>
<feature type="transmembrane region" description="Helical" evidence="7">
    <location>
        <begin position="150"/>
        <end position="167"/>
    </location>
</feature>
<feature type="transmembrane region" description="Helical" evidence="7">
    <location>
        <begin position="222"/>
        <end position="239"/>
    </location>
</feature>
<feature type="transmembrane region" description="Helical" evidence="7">
    <location>
        <begin position="6"/>
        <end position="25"/>
    </location>
</feature>
<evidence type="ECO:0000256" key="2">
    <source>
        <dbReference type="ARBA" id="ARBA00005801"/>
    </source>
</evidence>
<evidence type="ECO:0000256" key="5">
    <source>
        <dbReference type="ARBA" id="ARBA00022989"/>
    </source>
</evidence>
<comment type="similarity">
    <text evidence="2">Belongs to the peptidase A24 family.</text>
</comment>
<comment type="caution">
    <text evidence="10">The sequence shown here is derived from an EMBL/GenBank/DDBJ whole genome shotgun (WGS) entry which is preliminary data.</text>
</comment>
<dbReference type="Pfam" id="PF01478">
    <property type="entry name" value="Peptidase_A24"/>
    <property type="match status" value="1"/>
</dbReference>
<dbReference type="EMBL" id="JACSQA010000001">
    <property type="protein sequence ID" value="MBD8025346.1"/>
    <property type="molecule type" value="Genomic_DNA"/>
</dbReference>
<reference evidence="10 11" key="1">
    <citation type="submission" date="2020-08" db="EMBL/GenBank/DDBJ databases">
        <title>A Genomic Blueprint of the Chicken Gut Microbiome.</title>
        <authorList>
            <person name="Gilroy R."/>
            <person name="Ravi A."/>
            <person name="Getino M."/>
            <person name="Pursley I."/>
            <person name="Horton D.L."/>
            <person name="Alikhan N.-F."/>
            <person name="Baker D."/>
            <person name="Gharbi K."/>
            <person name="Hall N."/>
            <person name="Watson M."/>
            <person name="Adriaenssens E.M."/>
            <person name="Foster-Nyarko E."/>
            <person name="Jarju S."/>
            <person name="Secka A."/>
            <person name="Antonio M."/>
            <person name="Oren A."/>
            <person name="Chaudhuri R."/>
            <person name="La Ragione R.M."/>
            <person name="Hildebrand F."/>
            <person name="Pallen M.J."/>
        </authorList>
    </citation>
    <scope>NUCLEOTIDE SEQUENCE [LARGE SCALE GENOMIC DNA]</scope>
    <source>
        <strain evidence="10 11">Re31</strain>
    </source>
</reference>
<dbReference type="RefSeq" id="WP_191705895.1">
    <property type="nucleotide sequence ID" value="NZ_JACSQA010000001.1"/>
</dbReference>
<evidence type="ECO:0000256" key="3">
    <source>
        <dbReference type="ARBA" id="ARBA00022475"/>
    </source>
</evidence>
<feature type="domain" description="Prepilin peptidase A24 N-terminal" evidence="9">
    <location>
        <begin position="11"/>
        <end position="93"/>
    </location>
</feature>
<dbReference type="InterPro" id="IPR050882">
    <property type="entry name" value="Prepilin_peptidase/N-MTase"/>
</dbReference>
<protein>
    <submittedName>
        <fullName evidence="10">Prepilin peptidase</fullName>
    </submittedName>
</protein>
<feature type="transmembrane region" description="Helical" evidence="7">
    <location>
        <begin position="179"/>
        <end position="210"/>
    </location>
</feature>